<organism evidence="1 2">
    <name type="scientific">Nitrosomonas ureae</name>
    <dbReference type="NCBI Taxonomy" id="44577"/>
    <lineage>
        <taxon>Bacteria</taxon>
        <taxon>Pseudomonadati</taxon>
        <taxon>Pseudomonadota</taxon>
        <taxon>Betaproteobacteria</taxon>
        <taxon>Nitrosomonadales</taxon>
        <taxon>Nitrosomonadaceae</taxon>
        <taxon>Nitrosomonas</taxon>
    </lineage>
</organism>
<sequence length="174" mass="20432">MFDNIILRRSEGHDPLSFGQIAEALLYYQKVHIFFDRGSLFSLIDQIGADRLLALIDRPEITAVYCEEMLATASDSSEVSPYYQYIITVFAADQKEGKPRPLQERLEKELKFKGRPEPEAMRFSRAFVKKVPQRSFVKNHFIPEGIIKSTQNDLMILYTQKSYPRYYFYNTRRL</sequence>
<dbReference type="Proteomes" id="UP000181998">
    <property type="component" value="Unassembled WGS sequence"/>
</dbReference>
<name>A0A1H9HDV6_9PROT</name>
<dbReference type="RefSeq" id="WP_074722733.1">
    <property type="nucleotide sequence ID" value="NZ_FOFX01000102.1"/>
</dbReference>
<evidence type="ECO:0000313" key="1">
    <source>
        <dbReference type="EMBL" id="SEQ60386.1"/>
    </source>
</evidence>
<dbReference type="AlphaFoldDB" id="A0A1H9HDV6"/>
<accession>A0A1H9HDV6</accession>
<dbReference type="EMBL" id="FOFX01000102">
    <property type="protein sequence ID" value="SEQ60386.1"/>
    <property type="molecule type" value="Genomic_DNA"/>
</dbReference>
<protein>
    <submittedName>
        <fullName evidence="1">Uncharacterized protein</fullName>
    </submittedName>
</protein>
<reference evidence="2" key="1">
    <citation type="submission" date="2016-10" db="EMBL/GenBank/DDBJ databases">
        <authorList>
            <person name="Varghese N."/>
            <person name="Submissions S."/>
        </authorList>
    </citation>
    <scope>NUCLEOTIDE SEQUENCE [LARGE SCALE GENOMIC DNA]</scope>
    <source>
        <strain evidence="2">Nm9</strain>
    </source>
</reference>
<proteinExistence type="predicted"/>
<dbReference type="OrthoDB" id="7059012at2"/>
<evidence type="ECO:0000313" key="2">
    <source>
        <dbReference type="Proteomes" id="UP000181998"/>
    </source>
</evidence>
<gene>
    <name evidence="1" type="ORF">SAMN05421510_11026</name>
</gene>